<evidence type="ECO:0000313" key="5">
    <source>
        <dbReference type="EMBL" id="PZF74316.1"/>
    </source>
</evidence>
<keyword evidence="6" id="KW-1185">Reference proteome</keyword>
<dbReference type="Gene3D" id="3.40.630.40">
    <property type="entry name" value="Zn-dependent exopeptidases"/>
    <property type="match status" value="1"/>
</dbReference>
<dbReference type="Pfam" id="PF01520">
    <property type="entry name" value="Amidase_3"/>
    <property type="match status" value="1"/>
</dbReference>
<dbReference type="EMBL" id="QKTW01000006">
    <property type="protein sequence ID" value="PZF74316.1"/>
    <property type="molecule type" value="Genomic_DNA"/>
</dbReference>
<gene>
    <name evidence="5" type="ORF">DN068_04725</name>
</gene>
<evidence type="ECO:0000259" key="4">
    <source>
        <dbReference type="SMART" id="SM00646"/>
    </source>
</evidence>
<dbReference type="InterPro" id="IPR002508">
    <property type="entry name" value="MurNAc-LAA_cat"/>
</dbReference>
<dbReference type="SMART" id="SM00646">
    <property type="entry name" value="Ami_3"/>
    <property type="match status" value="1"/>
</dbReference>
<dbReference type="EC" id="3.5.1.28" evidence="2"/>
<organism evidence="5 6">
    <name type="scientific">Taibaiella soli</name>
    <dbReference type="NCBI Taxonomy" id="1649169"/>
    <lineage>
        <taxon>Bacteria</taxon>
        <taxon>Pseudomonadati</taxon>
        <taxon>Bacteroidota</taxon>
        <taxon>Chitinophagia</taxon>
        <taxon>Chitinophagales</taxon>
        <taxon>Chitinophagaceae</taxon>
        <taxon>Taibaiella</taxon>
    </lineage>
</organism>
<dbReference type="PANTHER" id="PTHR30404:SF0">
    <property type="entry name" value="N-ACETYLMURAMOYL-L-ALANINE AMIDASE AMIC"/>
    <property type="match status" value="1"/>
</dbReference>
<proteinExistence type="predicted"/>
<dbReference type="OrthoDB" id="9814002at2"/>
<feature type="domain" description="MurNAc-LAA" evidence="4">
    <location>
        <begin position="96"/>
        <end position="202"/>
    </location>
</feature>
<dbReference type="GO" id="GO:0030288">
    <property type="term" value="C:outer membrane-bounded periplasmic space"/>
    <property type="evidence" value="ECO:0007669"/>
    <property type="project" value="TreeGrafter"/>
</dbReference>
<comment type="caution">
    <text evidence="5">The sequence shown here is derived from an EMBL/GenBank/DDBJ whole genome shotgun (WGS) entry which is preliminary data.</text>
</comment>
<dbReference type="GO" id="GO:0009253">
    <property type="term" value="P:peptidoglycan catabolic process"/>
    <property type="evidence" value="ECO:0007669"/>
    <property type="project" value="InterPro"/>
</dbReference>
<comment type="catalytic activity">
    <reaction evidence="1">
        <text>Hydrolyzes the link between N-acetylmuramoyl residues and L-amino acid residues in certain cell-wall glycopeptides.</text>
        <dbReference type="EC" id="3.5.1.28"/>
    </reaction>
</comment>
<protein>
    <recommendedName>
        <fullName evidence="2">N-acetylmuramoyl-L-alanine amidase</fullName>
        <ecNumber evidence="2">3.5.1.28</ecNumber>
    </recommendedName>
</protein>
<reference evidence="5 6" key="1">
    <citation type="submission" date="2018-06" db="EMBL/GenBank/DDBJ databases">
        <title>Mucibacter soli gen. nov., sp. nov., a new member of the family Chitinophagaceae producing mucin.</title>
        <authorList>
            <person name="Kim M.-K."/>
            <person name="Park S."/>
            <person name="Kim T.-S."/>
            <person name="Joung Y."/>
            <person name="Han J.-H."/>
            <person name="Kim S.B."/>
        </authorList>
    </citation>
    <scope>NUCLEOTIDE SEQUENCE [LARGE SCALE GENOMIC DNA]</scope>
    <source>
        <strain evidence="5 6">R1-15</strain>
    </source>
</reference>
<dbReference type="CDD" id="cd02696">
    <property type="entry name" value="MurNAc-LAA"/>
    <property type="match status" value="1"/>
</dbReference>
<dbReference type="AlphaFoldDB" id="A0A2W2BLK9"/>
<dbReference type="Proteomes" id="UP000248745">
    <property type="component" value="Unassembled WGS sequence"/>
</dbReference>
<evidence type="ECO:0000313" key="6">
    <source>
        <dbReference type="Proteomes" id="UP000248745"/>
    </source>
</evidence>
<sequence length="203" mass="22654">MFKKILAASLIGFTTLTSFTPAKQKIRLVIDASHGNDKTGTVSKDDQWESMLALQFAQALEKVAKNHGMEVVMERVSDGAYKTMGDRAPMPIPSEDRKTYFISFHVNNSEKDKNLRGAELKYDATNHFAEESAILAKNIKKNMAPFADPKVDNKENLMVLHNNTVPAVAVIPGYMSNTEEMKRMKDPTFQTKLANAIVTSIEE</sequence>
<keyword evidence="3" id="KW-0378">Hydrolase</keyword>
<dbReference type="GO" id="GO:0008745">
    <property type="term" value="F:N-acetylmuramoyl-L-alanine amidase activity"/>
    <property type="evidence" value="ECO:0007669"/>
    <property type="project" value="UniProtKB-EC"/>
</dbReference>
<evidence type="ECO:0000256" key="1">
    <source>
        <dbReference type="ARBA" id="ARBA00001561"/>
    </source>
</evidence>
<dbReference type="SUPFAM" id="SSF53187">
    <property type="entry name" value="Zn-dependent exopeptidases"/>
    <property type="match status" value="1"/>
</dbReference>
<name>A0A2W2BLK9_9BACT</name>
<dbReference type="InterPro" id="IPR050695">
    <property type="entry name" value="N-acetylmuramoyl_amidase_3"/>
</dbReference>
<accession>A0A2W2BLK9</accession>
<evidence type="ECO:0000256" key="3">
    <source>
        <dbReference type="ARBA" id="ARBA00022801"/>
    </source>
</evidence>
<dbReference type="RefSeq" id="WP_110997732.1">
    <property type="nucleotide sequence ID" value="NZ_QKTW01000006.1"/>
</dbReference>
<dbReference type="PANTHER" id="PTHR30404">
    <property type="entry name" value="N-ACETYLMURAMOYL-L-ALANINE AMIDASE"/>
    <property type="match status" value="1"/>
</dbReference>
<evidence type="ECO:0000256" key="2">
    <source>
        <dbReference type="ARBA" id="ARBA00011901"/>
    </source>
</evidence>